<protein>
    <submittedName>
        <fullName evidence="1">Uncharacterized protein</fullName>
    </submittedName>
</protein>
<reference evidence="1" key="1">
    <citation type="submission" date="2023-04" db="EMBL/GenBank/DDBJ databases">
        <title>Draft Genome sequencing of Naganishia species isolated from polar environments using Oxford Nanopore Technology.</title>
        <authorList>
            <person name="Leo P."/>
            <person name="Venkateswaran K."/>
        </authorList>
    </citation>
    <scope>NUCLEOTIDE SEQUENCE</scope>
    <source>
        <strain evidence="1">DBVPG 5303</strain>
    </source>
</reference>
<gene>
    <name evidence="1" type="ORF">QFC24_000672</name>
</gene>
<dbReference type="EMBL" id="JASBWV010000001">
    <property type="protein sequence ID" value="KAJ9128379.1"/>
    <property type="molecule type" value="Genomic_DNA"/>
</dbReference>
<name>A0ACC2XWJ3_9TREE</name>
<sequence>MFQQPTTFSPTDVAHCFQHFCIGAAADAQVGAFLTALTLSGIDADPQVVAACAKVLREHAVKVDDLAAAQQKDVDDDDDEDDGKWDYGETDKEGDGYRGVVDVVGTGGDGHDAFNVSTTAAVVVAGAGVRVAKVSPNERAERVERSEKTSSEARNLRAKRDSSRARRRPRESLAFGFRRGRRRAAESQERTAAAGYDSKGRFLFPSAA</sequence>
<keyword evidence="2" id="KW-1185">Reference proteome</keyword>
<proteinExistence type="predicted"/>
<organism evidence="1 2">
    <name type="scientific">Naganishia onofrii</name>
    <dbReference type="NCBI Taxonomy" id="1851511"/>
    <lineage>
        <taxon>Eukaryota</taxon>
        <taxon>Fungi</taxon>
        <taxon>Dikarya</taxon>
        <taxon>Basidiomycota</taxon>
        <taxon>Agaricomycotina</taxon>
        <taxon>Tremellomycetes</taxon>
        <taxon>Filobasidiales</taxon>
        <taxon>Filobasidiaceae</taxon>
        <taxon>Naganishia</taxon>
    </lineage>
</organism>
<evidence type="ECO:0000313" key="1">
    <source>
        <dbReference type="EMBL" id="KAJ9128379.1"/>
    </source>
</evidence>
<dbReference type="Proteomes" id="UP001234202">
    <property type="component" value="Unassembled WGS sequence"/>
</dbReference>
<evidence type="ECO:0000313" key="2">
    <source>
        <dbReference type="Proteomes" id="UP001234202"/>
    </source>
</evidence>
<comment type="caution">
    <text evidence="1">The sequence shown here is derived from an EMBL/GenBank/DDBJ whole genome shotgun (WGS) entry which is preliminary data.</text>
</comment>
<accession>A0ACC2XWJ3</accession>